<name>A0A9F2WJI9_PYTBI</name>
<evidence type="ECO:0000313" key="2">
    <source>
        <dbReference type="RefSeq" id="XP_007445329.2"/>
    </source>
</evidence>
<dbReference type="OrthoDB" id="9216051at2759"/>
<sequence>MDSSLNSFLICRILYPAVPHKLKQLQSEGYKLVIFTNQLGIGRGRLRPEVFKAKVEAVIEQLGVPLQVFVATGSGMYRKPVLGMWDHLCKKANGGLAVSLQESVYVGDAAGRPANWAPGQKKKDFSCSDRLVREKNSSFLHLAVLLVSGLIILDFLDEKIINLIAFTYLTVFSSL</sequence>
<keyword evidence="1" id="KW-1185">Reference proteome</keyword>
<dbReference type="AlphaFoldDB" id="A0A9F2WJI9"/>
<dbReference type="PANTHER" id="PTHR12083">
    <property type="entry name" value="BIFUNCTIONAL POLYNUCLEOTIDE PHOSPHATASE/KINASE"/>
    <property type="match status" value="1"/>
</dbReference>
<dbReference type="GO" id="GO:0006281">
    <property type="term" value="P:DNA repair"/>
    <property type="evidence" value="ECO:0007669"/>
    <property type="project" value="TreeGrafter"/>
</dbReference>
<dbReference type="GO" id="GO:0005634">
    <property type="term" value="C:nucleus"/>
    <property type="evidence" value="ECO:0007669"/>
    <property type="project" value="TreeGrafter"/>
</dbReference>
<dbReference type="GeneID" id="103062441"/>
<reference evidence="2" key="1">
    <citation type="submission" date="2025-08" db="UniProtKB">
        <authorList>
            <consortium name="RefSeq"/>
        </authorList>
    </citation>
    <scope>IDENTIFICATION</scope>
    <source>
        <tissue evidence="2">Liver</tissue>
    </source>
</reference>
<dbReference type="Proteomes" id="UP000695026">
    <property type="component" value="Unplaced"/>
</dbReference>
<dbReference type="GO" id="GO:0046403">
    <property type="term" value="F:polynucleotide 3'-phosphatase activity"/>
    <property type="evidence" value="ECO:0007669"/>
    <property type="project" value="TreeGrafter"/>
</dbReference>
<dbReference type="Pfam" id="PF08645">
    <property type="entry name" value="PNK3P"/>
    <property type="match status" value="1"/>
</dbReference>
<dbReference type="NCBIfam" id="TIGR01664">
    <property type="entry name" value="DNA-3'-Pase"/>
    <property type="match status" value="1"/>
</dbReference>
<dbReference type="InterPro" id="IPR006551">
    <property type="entry name" value="Polynucleotide_phosphatase"/>
</dbReference>
<dbReference type="SUPFAM" id="SSF56784">
    <property type="entry name" value="HAD-like"/>
    <property type="match status" value="1"/>
</dbReference>
<proteinExistence type="predicted"/>
<organism evidence="1 2">
    <name type="scientific">Python bivittatus</name>
    <name type="common">Burmese python</name>
    <name type="synonym">Python molurus bivittatus</name>
    <dbReference type="NCBI Taxonomy" id="176946"/>
    <lineage>
        <taxon>Eukaryota</taxon>
        <taxon>Metazoa</taxon>
        <taxon>Chordata</taxon>
        <taxon>Craniata</taxon>
        <taxon>Vertebrata</taxon>
        <taxon>Euteleostomi</taxon>
        <taxon>Lepidosauria</taxon>
        <taxon>Squamata</taxon>
        <taxon>Bifurcata</taxon>
        <taxon>Unidentata</taxon>
        <taxon>Episquamata</taxon>
        <taxon>Toxicofera</taxon>
        <taxon>Serpentes</taxon>
        <taxon>Henophidia</taxon>
        <taxon>Pythonidae</taxon>
        <taxon>Python</taxon>
    </lineage>
</organism>
<dbReference type="RefSeq" id="XP_007445329.2">
    <property type="nucleotide sequence ID" value="XM_007445267.2"/>
</dbReference>
<dbReference type="GO" id="GO:0003690">
    <property type="term" value="F:double-stranded DNA binding"/>
    <property type="evidence" value="ECO:0007669"/>
    <property type="project" value="TreeGrafter"/>
</dbReference>
<accession>A0A9F2WJI9</accession>
<dbReference type="Gene3D" id="3.40.50.1000">
    <property type="entry name" value="HAD superfamily/HAD-like"/>
    <property type="match status" value="1"/>
</dbReference>
<dbReference type="InterPro" id="IPR023214">
    <property type="entry name" value="HAD_sf"/>
</dbReference>
<dbReference type="GO" id="GO:0046404">
    <property type="term" value="F:ATP-dependent polydeoxyribonucleotide 5'-hydroxyl-kinase activity"/>
    <property type="evidence" value="ECO:0007669"/>
    <property type="project" value="TreeGrafter"/>
</dbReference>
<gene>
    <name evidence="2" type="primary">LOC103062441</name>
</gene>
<protein>
    <submittedName>
        <fullName evidence="2">Bifunctional polynucleotide phosphatase/kinase-like</fullName>
    </submittedName>
</protein>
<evidence type="ECO:0000313" key="1">
    <source>
        <dbReference type="Proteomes" id="UP000695026"/>
    </source>
</evidence>
<dbReference type="NCBIfam" id="TIGR01662">
    <property type="entry name" value="HAD-SF-IIIA"/>
    <property type="match status" value="1"/>
</dbReference>
<dbReference type="InterPro" id="IPR036412">
    <property type="entry name" value="HAD-like_sf"/>
</dbReference>
<dbReference type="KEGG" id="pbi:103062441"/>
<dbReference type="InterPro" id="IPR013954">
    <property type="entry name" value="PNK3P"/>
</dbReference>
<dbReference type="InterPro" id="IPR006549">
    <property type="entry name" value="HAD-SF_hydro_IIIA"/>
</dbReference>
<dbReference type="PANTHER" id="PTHR12083:SF9">
    <property type="entry name" value="BIFUNCTIONAL POLYNUCLEOTIDE PHOSPHATASE_KINASE"/>
    <property type="match status" value="1"/>
</dbReference>